<protein>
    <submittedName>
        <fullName evidence="5">Ribonuclease H-like domain-containing protein</fullName>
    </submittedName>
</protein>
<proteinExistence type="predicted"/>
<evidence type="ECO:0000313" key="6">
    <source>
        <dbReference type="Proteomes" id="UP001151760"/>
    </source>
</evidence>
<feature type="compositionally biased region" description="Low complexity" evidence="3">
    <location>
        <begin position="944"/>
        <end position="954"/>
    </location>
</feature>
<dbReference type="EMBL" id="BQNB010016854">
    <property type="protein sequence ID" value="GJT56538.1"/>
    <property type="molecule type" value="Genomic_DNA"/>
</dbReference>
<organism evidence="5 6">
    <name type="scientific">Tanacetum coccineum</name>
    <dbReference type="NCBI Taxonomy" id="301880"/>
    <lineage>
        <taxon>Eukaryota</taxon>
        <taxon>Viridiplantae</taxon>
        <taxon>Streptophyta</taxon>
        <taxon>Embryophyta</taxon>
        <taxon>Tracheophyta</taxon>
        <taxon>Spermatophyta</taxon>
        <taxon>Magnoliopsida</taxon>
        <taxon>eudicotyledons</taxon>
        <taxon>Gunneridae</taxon>
        <taxon>Pentapetalae</taxon>
        <taxon>asterids</taxon>
        <taxon>campanulids</taxon>
        <taxon>Asterales</taxon>
        <taxon>Asteraceae</taxon>
        <taxon>Asteroideae</taxon>
        <taxon>Anthemideae</taxon>
        <taxon>Anthemidinae</taxon>
        <taxon>Tanacetum</taxon>
    </lineage>
</organism>
<reference evidence="5" key="2">
    <citation type="submission" date="2022-01" db="EMBL/GenBank/DDBJ databases">
        <authorList>
            <person name="Yamashiro T."/>
            <person name="Shiraishi A."/>
            <person name="Satake H."/>
            <person name="Nakayama K."/>
        </authorList>
    </citation>
    <scope>NUCLEOTIDE SEQUENCE</scope>
</reference>
<name>A0ABQ5F0G7_9ASTR</name>
<feature type="region of interest" description="Disordered" evidence="3">
    <location>
        <begin position="629"/>
        <end position="648"/>
    </location>
</feature>
<dbReference type="Pfam" id="PF00098">
    <property type="entry name" value="zf-CCHC"/>
    <property type="match status" value="1"/>
</dbReference>
<evidence type="ECO:0000256" key="3">
    <source>
        <dbReference type="SAM" id="MobiDB-lite"/>
    </source>
</evidence>
<dbReference type="InterPro" id="IPR036875">
    <property type="entry name" value="Znf_CCHC_sf"/>
</dbReference>
<reference evidence="5" key="1">
    <citation type="journal article" date="2022" name="Int. J. Mol. Sci.">
        <title>Draft Genome of Tanacetum Coccineum: Genomic Comparison of Closely Related Tanacetum-Family Plants.</title>
        <authorList>
            <person name="Yamashiro T."/>
            <person name="Shiraishi A."/>
            <person name="Nakayama K."/>
            <person name="Satake H."/>
        </authorList>
    </citation>
    <scope>NUCLEOTIDE SEQUENCE</scope>
</reference>
<gene>
    <name evidence="5" type="ORF">Tco_0991592</name>
</gene>
<dbReference type="SUPFAM" id="SSF57756">
    <property type="entry name" value="Retrovirus zinc finger-like domains"/>
    <property type="match status" value="1"/>
</dbReference>
<keyword evidence="1" id="KW-0862">Zinc</keyword>
<dbReference type="Proteomes" id="UP001151760">
    <property type="component" value="Unassembled WGS sequence"/>
</dbReference>
<feature type="region of interest" description="Disordered" evidence="3">
    <location>
        <begin position="390"/>
        <end position="415"/>
    </location>
</feature>
<dbReference type="InterPro" id="IPR001878">
    <property type="entry name" value="Znf_CCHC"/>
</dbReference>
<feature type="region of interest" description="Disordered" evidence="3">
    <location>
        <begin position="1192"/>
        <end position="1219"/>
    </location>
</feature>
<sequence length="1245" mass="140331">MYCSMVFAIVSATSSFEYSWSESRLKSGDLNSSRLSDLKCFLDDRNSHNRYVVSNGGGYAVLISWIEYDVLDGKLDTPYTAEVDTPYSAIDQNSLQDYALWEVIKNGNSFKPKTLVSANTDGTSTLTISGPVTTEKKIQKRNDVKARSILLMALPNENQLTFNQHKVAKTLFEAIQSRFGGNDATKKTQKTLLKQTYENFNASKDLNLKFLRSLPAEWNTHVVVWRNKPDLETMSIDDLYNNFKIVEQEVKTSVSSSSNSGSQNMAFVSTPGSTNEYTAYVQVSTASAASTNDTAASLSDATVYAFLTNQPNGSQLAHEDLEQIHDDDLEEMDLKWQLALLSMRARKFYQRTRKKITIYKGDTVGFDKMKVECFNCHKLGHFARECRNPRSQESRARSYDQGNRSQDNSRRTVNVEDTSSKAIVAIDGAGFDWSYMAEEEVPTNMALMAFSDSEFNLSTYKRGLASVEEQLVFYKKNEVMFTDQIVVLKRDASFNESKIITLKIQIEKLKKDEENNPIKIDNYENASKSLDKLIGSQITDNNRKGVRYNVVPPLPTGLFAPPTIDLSNSGLEEFKQPEFEGYGPKANKSVSVDATKEIEKTFDALIIEDWISKCDEDESKVKVLKTDNVQHKPEQANQPRNVSQNPRNFAPTTILTKSGIVPMSTARQRAATPVSAARPINTDAPKSFVNVAKPRINAFQKSHLPSRRPFYQQTTLKNRNLKNKFNIVKINSVDTTKAKRVTSAIGKQGINAIKPSACWVWRPKRDVIDHISKTSGSYICKPFNYVDPTGRLKHMTGNKSYLTDYQDYDGGFVAFAGSSKGGFNFWLQALHCRFWQTATVKTVNNGEQKIIATVDGHKFSITEASVRRHLQLADVDGISSLPNTKIFEKLTLMGFLNQHDRTYVAPTLTNKLFSNMKIGFAGVHVPLFDTMLIHDQPGQEHPTQEPTSEPITTPTSPPFTEPQIPQTTSSMPHDSPLSGGYTPGSVEGSMKLNELTNLCTKLVDRVKHLEDKLKSTKARRKARMVLSDEEEDLVSEDPTKQGRMEETENKGVEEEYPEVEYHFDQTLLAAKILAEASSERIKTYKKRRRSTDSSKVSTAKGIFSTAEDIQGTDEEVAIKVQEEEQAKALEHQEQERANLEAAQELQRQFDQERQETDDIDWNKIVEQKDPEVGKTEKKRVAEETMLQESFKKLRTAQASSSEPIQEQSTEEPKELSKEDLKKMMEIVPVEEVKAKVLQAKYPIID</sequence>
<keyword evidence="1" id="KW-0863">Zinc-finger</keyword>
<feature type="compositionally biased region" description="Polar residues" evidence="3">
    <location>
        <begin position="1196"/>
        <end position="1207"/>
    </location>
</feature>
<feature type="region of interest" description="Disordered" evidence="3">
    <location>
        <begin position="1147"/>
        <end position="1179"/>
    </location>
</feature>
<evidence type="ECO:0000313" key="5">
    <source>
        <dbReference type="EMBL" id="GJT56538.1"/>
    </source>
</evidence>
<feature type="region of interest" description="Disordered" evidence="3">
    <location>
        <begin position="1022"/>
        <end position="1053"/>
    </location>
</feature>
<accession>A0ABQ5F0G7</accession>
<evidence type="ECO:0000259" key="4">
    <source>
        <dbReference type="PROSITE" id="PS50158"/>
    </source>
</evidence>
<feature type="coiled-coil region" evidence="2">
    <location>
        <begin position="992"/>
        <end position="1019"/>
    </location>
</feature>
<comment type="caution">
    <text evidence="5">The sequence shown here is derived from an EMBL/GenBank/DDBJ whole genome shotgun (WGS) entry which is preliminary data.</text>
</comment>
<dbReference type="SMART" id="SM00343">
    <property type="entry name" value="ZnF_C2HC"/>
    <property type="match status" value="1"/>
</dbReference>
<evidence type="ECO:0000256" key="1">
    <source>
        <dbReference type="PROSITE-ProRule" id="PRU00047"/>
    </source>
</evidence>
<keyword evidence="6" id="KW-1185">Reference proteome</keyword>
<feature type="compositionally biased region" description="Basic and acidic residues" evidence="3">
    <location>
        <begin position="1037"/>
        <end position="1053"/>
    </location>
</feature>
<feature type="region of interest" description="Disordered" evidence="3">
    <location>
        <begin position="935"/>
        <end position="979"/>
    </location>
</feature>
<keyword evidence="1" id="KW-0479">Metal-binding</keyword>
<keyword evidence="2" id="KW-0175">Coiled coil</keyword>
<dbReference type="PROSITE" id="PS50158">
    <property type="entry name" value="ZF_CCHC"/>
    <property type="match status" value="1"/>
</dbReference>
<dbReference type="Gene3D" id="4.10.60.10">
    <property type="entry name" value="Zinc finger, CCHC-type"/>
    <property type="match status" value="1"/>
</dbReference>
<feature type="compositionally biased region" description="Polar residues" evidence="3">
    <location>
        <begin position="635"/>
        <end position="648"/>
    </location>
</feature>
<feature type="compositionally biased region" description="Basic and acidic residues" evidence="3">
    <location>
        <begin position="1210"/>
        <end position="1219"/>
    </location>
</feature>
<feature type="domain" description="CCHC-type" evidence="4">
    <location>
        <begin position="373"/>
        <end position="388"/>
    </location>
</feature>
<evidence type="ECO:0000256" key="2">
    <source>
        <dbReference type="SAM" id="Coils"/>
    </source>
</evidence>